<keyword evidence="1" id="KW-0812">Transmembrane</keyword>
<gene>
    <name evidence="2" type="ORF">DFH94DRAFT_857285</name>
</gene>
<keyword evidence="3" id="KW-1185">Reference proteome</keyword>
<dbReference type="Proteomes" id="UP000759537">
    <property type="component" value="Unassembled WGS sequence"/>
</dbReference>
<keyword evidence="1" id="KW-1133">Transmembrane helix</keyword>
<feature type="non-terminal residue" evidence="2">
    <location>
        <position position="152"/>
    </location>
</feature>
<proteinExistence type="predicted"/>
<evidence type="ECO:0000313" key="2">
    <source>
        <dbReference type="EMBL" id="KAF8467095.1"/>
    </source>
</evidence>
<dbReference type="AlphaFoldDB" id="A0A9P5JX90"/>
<accession>A0A9P5JX90</accession>
<feature type="transmembrane region" description="Helical" evidence="1">
    <location>
        <begin position="50"/>
        <end position="68"/>
    </location>
</feature>
<evidence type="ECO:0000313" key="3">
    <source>
        <dbReference type="Proteomes" id="UP000759537"/>
    </source>
</evidence>
<reference evidence="2" key="1">
    <citation type="submission" date="2019-10" db="EMBL/GenBank/DDBJ databases">
        <authorList>
            <consortium name="DOE Joint Genome Institute"/>
            <person name="Kuo A."/>
            <person name="Miyauchi S."/>
            <person name="Kiss E."/>
            <person name="Drula E."/>
            <person name="Kohler A."/>
            <person name="Sanchez-Garcia M."/>
            <person name="Andreopoulos B."/>
            <person name="Barry K.W."/>
            <person name="Bonito G."/>
            <person name="Buee M."/>
            <person name="Carver A."/>
            <person name="Chen C."/>
            <person name="Cichocki N."/>
            <person name="Clum A."/>
            <person name="Culley D."/>
            <person name="Crous P.W."/>
            <person name="Fauchery L."/>
            <person name="Girlanda M."/>
            <person name="Hayes R."/>
            <person name="Keri Z."/>
            <person name="LaButti K."/>
            <person name="Lipzen A."/>
            <person name="Lombard V."/>
            <person name="Magnuson J."/>
            <person name="Maillard F."/>
            <person name="Morin E."/>
            <person name="Murat C."/>
            <person name="Nolan M."/>
            <person name="Ohm R."/>
            <person name="Pangilinan J."/>
            <person name="Pereira M."/>
            <person name="Perotto S."/>
            <person name="Peter M."/>
            <person name="Riley R."/>
            <person name="Sitrit Y."/>
            <person name="Stielow B."/>
            <person name="Szollosi G."/>
            <person name="Zifcakova L."/>
            <person name="Stursova M."/>
            <person name="Spatafora J.W."/>
            <person name="Tedersoo L."/>
            <person name="Vaario L.-M."/>
            <person name="Yamada A."/>
            <person name="Yan M."/>
            <person name="Wang P."/>
            <person name="Xu J."/>
            <person name="Bruns T."/>
            <person name="Baldrian P."/>
            <person name="Vilgalys R."/>
            <person name="Henrissat B."/>
            <person name="Grigoriev I.V."/>
            <person name="Hibbett D."/>
            <person name="Nagy L.G."/>
            <person name="Martin F.M."/>
        </authorList>
    </citation>
    <scope>NUCLEOTIDE SEQUENCE</scope>
    <source>
        <strain evidence="2">Prilba</strain>
    </source>
</reference>
<sequence>MTCHWSPSSSLVHCPRPHLIVLPCPRSHPHGRPPHPRSPASLRHPRRRSVVLVLTVIVMALALSVVLVPSRSTSPPPFSLSLPSASTLSLSPSSPLPLFSPSPSPSFLALYLPYDGTGGPRQDGVACRPHAGSDCPLLASSEGLLTLTRFSC</sequence>
<organism evidence="2 3">
    <name type="scientific">Russula ochroleuca</name>
    <dbReference type="NCBI Taxonomy" id="152965"/>
    <lineage>
        <taxon>Eukaryota</taxon>
        <taxon>Fungi</taxon>
        <taxon>Dikarya</taxon>
        <taxon>Basidiomycota</taxon>
        <taxon>Agaricomycotina</taxon>
        <taxon>Agaricomycetes</taxon>
        <taxon>Russulales</taxon>
        <taxon>Russulaceae</taxon>
        <taxon>Russula</taxon>
    </lineage>
</organism>
<dbReference type="EMBL" id="WHVB01000037">
    <property type="protein sequence ID" value="KAF8467095.1"/>
    <property type="molecule type" value="Genomic_DNA"/>
</dbReference>
<comment type="caution">
    <text evidence="2">The sequence shown here is derived from an EMBL/GenBank/DDBJ whole genome shotgun (WGS) entry which is preliminary data.</text>
</comment>
<protein>
    <submittedName>
        <fullName evidence="2">Uncharacterized protein</fullName>
    </submittedName>
</protein>
<name>A0A9P5JX90_9AGAM</name>
<keyword evidence="1" id="KW-0472">Membrane</keyword>
<reference evidence="2" key="2">
    <citation type="journal article" date="2020" name="Nat. Commun.">
        <title>Large-scale genome sequencing of mycorrhizal fungi provides insights into the early evolution of symbiotic traits.</title>
        <authorList>
            <person name="Miyauchi S."/>
            <person name="Kiss E."/>
            <person name="Kuo A."/>
            <person name="Drula E."/>
            <person name="Kohler A."/>
            <person name="Sanchez-Garcia M."/>
            <person name="Morin E."/>
            <person name="Andreopoulos B."/>
            <person name="Barry K.W."/>
            <person name="Bonito G."/>
            <person name="Buee M."/>
            <person name="Carver A."/>
            <person name="Chen C."/>
            <person name="Cichocki N."/>
            <person name="Clum A."/>
            <person name="Culley D."/>
            <person name="Crous P.W."/>
            <person name="Fauchery L."/>
            <person name="Girlanda M."/>
            <person name="Hayes R.D."/>
            <person name="Keri Z."/>
            <person name="LaButti K."/>
            <person name="Lipzen A."/>
            <person name="Lombard V."/>
            <person name="Magnuson J."/>
            <person name="Maillard F."/>
            <person name="Murat C."/>
            <person name="Nolan M."/>
            <person name="Ohm R.A."/>
            <person name="Pangilinan J."/>
            <person name="Pereira M.F."/>
            <person name="Perotto S."/>
            <person name="Peter M."/>
            <person name="Pfister S."/>
            <person name="Riley R."/>
            <person name="Sitrit Y."/>
            <person name="Stielow J.B."/>
            <person name="Szollosi G."/>
            <person name="Zifcakova L."/>
            <person name="Stursova M."/>
            <person name="Spatafora J.W."/>
            <person name="Tedersoo L."/>
            <person name="Vaario L.M."/>
            <person name="Yamada A."/>
            <person name="Yan M."/>
            <person name="Wang P."/>
            <person name="Xu J."/>
            <person name="Bruns T."/>
            <person name="Baldrian P."/>
            <person name="Vilgalys R."/>
            <person name="Dunand C."/>
            <person name="Henrissat B."/>
            <person name="Grigoriev I.V."/>
            <person name="Hibbett D."/>
            <person name="Nagy L.G."/>
            <person name="Martin F.M."/>
        </authorList>
    </citation>
    <scope>NUCLEOTIDE SEQUENCE</scope>
    <source>
        <strain evidence="2">Prilba</strain>
    </source>
</reference>
<evidence type="ECO:0000256" key="1">
    <source>
        <dbReference type="SAM" id="Phobius"/>
    </source>
</evidence>